<dbReference type="PANTHER" id="PTHR46699">
    <property type="entry name" value="SERINE/THREONINE-PROTEIN KINASE STN8, CHLOROPLASTIC-RELATED"/>
    <property type="match status" value="1"/>
</dbReference>
<comment type="caution">
    <text evidence="1">The sequence shown here is derived from an EMBL/GenBank/DDBJ whole genome shotgun (WGS) entry which is preliminary data.</text>
</comment>
<dbReference type="OrthoDB" id="6078042at2759"/>
<sequence>MMTGLVVGVAVHLDGSKVALALLKGRFLRNQRFVEVEKQSSVAASDLGLLRKTHAIADIRAFDVMSGRRGLKSSDFLIGEKLGEGSFGVVYSGVVVPKGFSVEDRVRISGSKRRLLEKDVRFKEKVKVRVQGAIECGDFEEWFNYRQWIEHTGWASIRSLCPSSHNERNFGREGYEPTEVQSVHSQCCHQLRKR</sequence>
<dbReference type="EMBL" id="PKPP01001517">
    <property type="protein sequence ID" value="PWA82034.1"/>
    <property type="molecule type" value="Genomic_DNA"/>
</dbReference>
<reference evidence="1 2" key="1">
    <citation type="journal article" date="2018" name="Mol. Plant">
        <title>The genome of Artemisia annua provides insight into the evolution of Asteraceae family and artemisinin biosynthesis.</title>
        <authorList>
            <person name="Shen Q."/>
            <person name="Zhang L."/>
            <person name="Liao Z."/>
            <person name="Wang S."/>
            <person name="Yan T."/>
            <person name="Shi P."/>
            <person name="Liu M."/>
            <person name="Fu X."/>
            <person name="Pan Q."/>
            <person name="Wang Y."/>
            <person name="Lv Z."/>
            <person name="Lu X."/>
            <person name="Zhang F."/>
            <person name="Jiang W."/>
            <person name="Ma Y."/>
            <person name="Chen M."/>
            <person name="Hao X."/>
            <person name="Li L."/>
            <person name="Tang Y."/>
            <person name="Lv G."/>
            <person name="Zhou Y."/>
            <person name="Sun X."/>
            <person name="Brodelius P.E."/>
            <person name="Rose J.K.C."/>
            <person name="Tang K."/>
        </authorList>
    </citation>
    <scope>NUCLEOTIDE SEQUENCE [LARGE SCALE GENOMIC DNA]</scope>
    <source>
        <strain evidence="2">cv. Huhao1</strain>
        <tissue evidence="1">Leaf</tissue>
    </source>
</reference>
<organism evidence="1 2">
    <name type="scientific">Artemisia annua</name>
    <name type="common">Sweet wormwood</name>
    <dbReference type="NCBI Taxonomy" id="35608"/>
    <lineage>
        <taxon>Eukaryota</taxon>
        <taxon>Viridiplantae</taxon>
        <taxon>Streptophyta</taxon>
        <taxon>Embryophyta</taxon>
        <taxon>Tracheophyta</taxon>
        <taxon>Spermatophyta</taxon>
        <taxon>Magnoliopsida</taxon>
        <taxon>eudicotyledons</taxon>
        <taxon>Gunneridae</taxon>
        <taxon>Pentapetalae</taxon>
        <taxon>asterids</taxon>
        <taxon>campanulids</taxon>
        <taxon>Asterales</taxon>
        <taxon>Asteraceae</taxon>
        <taxon>Asteroideae</taxon>
        <taxon>Anthemideae</taxon>
        <taxon>Artemisiinae</taxon>
        <taxon>Artemisia</taxon>
    </lineage>
</organism>
<dbReference type="AlphaFoldDB" id="A0A2U1P8G3"/>
<keyword evidence="1" id="KW-0418">Kinase</keyword>
<dbReference type="Gene3D" id="3.30.200.20">
    <property type="entry name" value="Phosphorylase Kinase, domain 1"/>
    <property type="match status" value="1"/>
</dbReference>
<accession>A0A2U1P8G3</accession>
<dbReference type="Proteomes" id="UP000245207">
    <property type="component" value="Unassembled WGS sequence"/>
</dbReference>
<protein>
    <submittedName>
        <fullName evidence="1">Protein kinase superfamily protein</fullName>
    </submittedName>
</protein>
<dbReference type="PANTHER" id="PTHR46699:SF1">
    <property type="entry name" value="SERINE_THREONINE-PROTEIN KINASE STN8, CHLOROPLASTIC"/>
    <property type="match status" value="1"/>
</dbReference>
<proteinExistence type="predicted"/>
<dbReference type="STRING" id="35608.A0A2U1P8G3"/>
<gene>
    <name evidence="1" type="ORF">CTI12_AA182820</name>
</gene>
<name>A0A2U1P8G3_ARTAN</name>
<evidence type="ECO:0000313" key="1">
    <source>
        <dbReference type="EMBL" id="PWA82034.1"/>
    </source>
</evidence>
<keyword evidence="2" id="KW-1185">Reference proteome</keyword>
<evidence type="ECO:0000313" key="2">
    <source>
        <dbReference type="Proteomes" id="UP000245207"/>
    </source>
</evidence>
<keyword evidence="1" id="KW-0808">Transferase</keyword>
<dbReference type="GO" id="GO:0016301">
    <property type="term" value="F:kinase activity"/>
    <property type="evidence" value="ECO:0007669"/>
    <property type="project" value="UniProtKB-KW"/>
</dbReference>